<dbReference type="Proteomes" id="UP000807025">
    <property type="component" value="Unassembled WGS sequence"/>
</dbReference>
<evidence type="ECO:0000256" key="3">
    <source>
        <dbReference type="ARBA" id="ARBA00023015"/>
    </source>
</evidence>
<dbReference type="InterPro" id="IPR050335">
    <property type="entry name" value="ERT1_acuK_gluconeogen_tf"/>
</dbReference>
<dbReference type="OrthoDB" id="5575144at2759"/>
<feature type="compositionally biased region" description="Basic and acidic residues" evidence="8">
    <location>
        <begin position="270"/>
        <end position="280"/>
    </location>
</feature>
<gene>
    <name evidence="10" type="ORF">BDN71DRAFT_1390259</name>
</gene>
<dbReference type="Gene3D" id="4.10.240.10">
    <property type="entry name" value="Zn(2)-C6 fungal-type DNA-binding domain"/>
    <property type="match status" value="1"/>
</dbReference>
<feature type="region of interest" description="Disordered" evidence="8">
    <location>
        <begin position="70"/>
        <end position="133"/>
    </location>
</feature>
<keyword evidence="4" id="KW-0238">DNA-binding</keyword>
<sequence length="280" mass="30797">MTIHPVSYSGMPMHMYPFPHGVMQTQAHRSKRRQVKNACTNCQKACKKCDDARPCLRCVKYGIAEECVDSQRKERKKGIKRGPYKKRDGKGNSVDHQVDDPVQPQQQHQQMPISNGVPPPGPPPNGSPPIGYPMTPVGYPPANYYQFAGPPMSKPGEGQPAYYPPFLVPAVPHPQQQHGHPGAEGDNQGYPMAPQFYPAFVPFPQAYGQYMVPARTDGQMPMPNTHYAYPPPPHMYSQKAMGAGSSGEMPHGAHMGHAGQSNRGHHQVRHHGEEGVAGKD</sequence>
<evidence type="ECO:0000259" key="9">
    <source>
        <dbReference type="PROSITE" id="PS50048"/>
    </source>
</evidence>
<keyword evidence="2" id="KW-0862">Zinc</keyword>
<dbReference type="EMBL" id="MU154556">
    <property type="protein sequence ID" value="KAF9496036.1"/>
    <property type="molecule type" value="Genomic_DNA"/>
</dbReference>
<comment type="caution">
    <text evidence="10">The sequence shown here is derived from an EMBL/GenBank/DDBJ whole genome shotgun (WGS) entry which is preliminary data.</text>
</comment>
<dbReference type="PANTHER" id="PTHR47659">
    <property type="entry name" value="ZN(II)2CYS6 TRANSCRIPTION FACTOR (EUROFUNG)-RELATED"/>
    <property type="match status" value="1"/>
</dbReference>
<accession>A0A9P6A2F3</accession>
<dbReference type="CDD" id="cd00067">
    <property type="entry name" value="GAL4"/>
    <property type="match status" value="1"/>
</dbReference>
<evidence type="ECO:0000256" key="6">
    <source>
        <dbReference type="ARBA" id="ARBA00023242"/>
    </source>
</evidence>
<feature type="compositionally biased region" description="Low complexity" evidence="8">
    <location>
        <begin position="100"/>
        <end position="116"/>
    </location>
</feature>
<evidence type="ECO:0000256" key="1">
    <source>
        <dbReference type="ARBA" id="ARBA00022723"/>
    </source>
</evidence>
<feature type="compositionally biased region" description="Basic residues" evidence="8">
    <location>
        <begin position="73"/>
        <end position="84"/>
    </location>
</feature>
<dbReference type="GO" id="GO:0008270">
    <property type="term" value="F:zinc ion binding"/>
    <property type="evidence" value="ECO:0007669"/>
    <property type="project" value="InterPro"/>
</dbReference>
<organism evidence="10 11">
    <name type="scientific">Pleurotus eryngii</name>
    <name type="common">Boletus of the steppes</name>
    <dbReference type="NCBI Taxonomy" id="5323"/>
    <lineage>
        <taxon>Eukaryota</taxon>
        <taxon>Fungi</taxon>
        <taxon>Dikarya</taxon>
        <taxon>Basidiomycota</taxon>
        <taxon>Agaricomycotina</taxon>
        <taxon>Agaricomycetes</taxon>
        <taxon>Agaricomycetidae</taxon>
        <taxon>Agaricales</taxon>
        <taxon>Pleurotineae</taxon>
        <taxon>Pleurotaceae</taxon>
        <taxon>Pleurotus</taxon>
    </lineage>
</organism>
<feature type="domain" description="Zn(2)-C6 fungal-type" evidence="9">
    <location>
        <begin position="38"/>
        <end position="69"/>
    </location>
</feature>
<dbReference type="AlphaFoldDB" id="A0A9P6A2F3"/>
<evidence type="ECO:0000256" key="2">
    <source>
        <dbReference type="ARBA" id="ARBA00022833"/>
    </source>
</evidence>
<keyword evidence="3" id="KW-0805">Transcription regulation</keyword>
<evidence type="ECO:0000256" key="8">
    <source>
        <dbReference type="SAM" id="MobiDB-lite"/>
    </source>
</evidence>
<feature type="compositionally biased region" description="Pro residues" evidence="8">
    <location>
        <begin position="117"/>
        <end position="131"/>
    </location>
</feature>
<proteinExistence type="predicted"/>
<evidence type="ECO:0000256" key="5">
    <source>
        <dbReference type="ARBA" id="ARBA00023163"/>
    </source>
</evidence>
<keyword evidence="11" id="KW-1185">Reference proteome</keyword>
<reference evidence="10" key="1">
    <citation type="submission" date="2020-11" db="EMBL/GenBank/DDBJ databases">
        <authorList>
            <consortium name="DOE Joint Genome Institute"/>
            <person name="Ahrendt S."/>
            <person name="Riley R."/>
            <person name="Andreopoulos W."/>
            <person name="Labutti K."/>
            <person name="Pangilinan J."/>
            <person name="Ruiz-Duenas F.J."/>
            <person name="Barrasa J.M."/>
            <person name="Sanchez-Garcia M."/>
            <person name="Camarero S."/>
            <person name="Miyauchi S."/>
            <person name="Serrano A."/>
            <person name="Linde D."/>
            <person name="Babiker R."/>
            <person name="Drula E."/>
            <person name="Ayuso-Fernandez I."/>
            <person name="Pacheco R."/>
            <person name="Padilla G."/>
            <person name="Ferreira P."/>
            <person name="Barriuso J."/>
            <person name="Kellner H."/>
            <person name="Castanera R."/>
            <person name="Alfaro M."/>
            <person name="Ramirez L."/>
            <person name="Pisabarro A.G."/>
            <person name="Kuo A."/>
            <person name="Tritt A."/>
            <person name="Lipzen A."/>
            <person name="He G."/>
            <person name="Yan M."/>
            <person name="Ng V."/>
            <person name="Cullen D."/>
            <person name="Martin F."/>
            <person name="Rosso M.-N."/>
            <person name="Henrissat B."/>
            <person name="Hibbett D."/>
            <person name="Martinez A.T."/>
            <person name="Grigoriev I.V."/>
        </authorList>
    </citation>
    <scope>NUCLEOTIDE SEQUENCE</scope>
    <source>
        <strain evidence="10">ATCC 90797</strain>
    </source>
</reference>
<evidence type="ECO:0000256" key="7">
    <source>
        <dbReference type="ARBA" id="ARBA00040903"/>
    </source>
</evidence>
<feature type="region of interest" description="Disordered" evidence="8">
    <location>
        <begin position="239"/>
        <end position="280"/>
    </location>
</feature>
<evidence type="ECO:0000313" key="10">
    <source>
        <dbReference type="EMBL" id="KAF9496036.1"/>
    </source>
</evidence>
<dbReference type="PANTHER" id="PTHR47659:SF7">
    <property type="entry name" value="FUNGAL TRANSCRIPTIONAL REGULATORY PROTEIN, N-TERMINAL DOMAIN-CONTAINING PROTEIN"/>
    <property type="match status" value="1"/>
</dbReference>
<evidence type="ECO:0000313" key="11">
    <source>
        <dbReference type="Proteomes" id="UP000807025"/>
    </source>
</evidence>
<dbReference type="InterPro" id="IPR036864">
    <property type="entry name" value="Zn2-C6_fun-type_DNA-bd_sf"/>
</dbReference>
<name>A0A9P6A2F3_PLEER</name>
<dbReference type="SUPFAM" id="SSF57701">
    <property type="entry name" value="Zn2/Cys6 DNA-binding domain"/>
    <property type="match status" value="1"/>
</dbReference>
<dbReference type="GO" id="GO:0000981">
    <property type="term" value="F:DNA-binding transcription factor activity, RNA polymerase II-specific"/>
    <property type="evidence" value="ECO:0007669"/>
    <property type="project" value="InterPro"/>
</dbReference>
<keyword evidence="6" id="KW-0539">Nucleus</keyword>
<dbReference type="GO" id="GO:0003677">
    <property type="term" value="F:DNA binding"/>
    <property type="evidence" value="ECO:0007669"/>
    <property type="project" value="UniProtKB-KW"/>
</dbReference>
<keyword evidence="1" id="KW-0479">Metal-binding</keyword>
<evidence type="ECO:0000256" key="4">
    <source>
        <dbReference type="ARBA" id="ARBA00023125"/>
    </source>
</evidence>
<protein>
    <recommendedName>
        <fullName evidence="7">Transcription activator of gluconeogenesis ERT1</fullName>
    </recommendedName>
</protein>
<dbReference type="InterPro" id="IPR001138">
    <property type="entry name" value="Zn2Cys6_DnaBD"/>
</dbReference>
<keyword evidence="5" id="KW-0804">Transcription</keyword>
<dbReference type="SMART" id="SM00066">
    <property type="entry name" value="GAL4"/>
    <property type="match status" value="1"/>
</dbReference>
<dbReference type="PROSITE" id="PS50048">
    <property type="entry name" value="ZN2_CY6_FUNGAL_2"/>
    <property type="match status" value="1"/>
</dbReference>